<dbReference type="AlphaFoldDB" id="A0AAN9B4G9"/>
<dbReference type="PANTHER" id="PTHR15350">
    <property type="entry name" value="COP9 SIGNALOSOME COMPLEX SUBUNIT 7/DENDRITIC CELL PROTEIN GA17"/>
    <property type="match status" value="1"/>
</dbReference>
<dbReference type="Proteomes" id="UP001374579">
    <property type="component" value="Unassembled WGS sequence"/>
</dbReference>
<dbReference type="GO" id="GO:0003743">
    <property type="term" value="F:translation initiation factor activity"/>
    <property type="evidence" value="ECO:0007669"/>
    <property type="project" value="UniProtKB-UniRule"/>
</dbReference>
<dbReference type="InterPro" id="IPR045237">
    <property type="entry name" value="COPS7/eIF3m"/>
</dbReference>
<evidence type="ECO:0000313" key="8">
    <source>
        <dbReference type="Proteomes" id="UP001374579"/>
    </source>
</evidence>
<gene>
    <name evidence="7" type="ORF">V1264_002765</name>
</gene>
<dbReference type="Pfam" id="PF01399">
    <property type="entry name" value="PCI"/>
    <property type="match status" value="1"/>
</dbReference>
<evidence type="ECO:0000256" key="5">
    <source>
        <dbReference type="HAMAP-Rule" id="MF_03012"/>
    </source>
</evidence>
<dbReference type="GO" id="GO:0001732">
    <property type="term" value="P:formation of cytoplasmic translation initiation complex"/>
    <property type="evidence" value="ECO:0007669"/>
    <property type="project" value="UniProtKB-UniRule"/>
</dbReference>
<comment type="function">
    <text evidence="5">Component of the eukaryotic translation initiation factor 3 (eIF-3) complex, which is involved in protein synthesis of a specialized repertoire of mRNAs and, together with other initiation factors, stimulates binding of mRNA and methionyl-tRNAi to the 40S ribosome. The eIF-3 complex specifically targets and initiates translation of a subset of mRNAs involved in cell proliferation.</text>
</comment>
<keyword evidence="4 5" id="KW-0648">Protein biosynthesis</keyword>
<evidence type="ECO:0000259" key="6">
    <source>
        <dbReference type="PROSITE" id="PS50250"/>
    </source>
</evidence>
<keyword evidence="3 5" id="KW-0396">Initiation factor</keyword>
<dbReference type="InterPro" id="IPR027528">
    <property type="entry name" value="eIF3m"/>
</dbReference>
<dbReference type="EMBL" id="JBAMIC010000012">
    <property type="protein sequence ID" value="KAK7098489.1"/>
    <property type="molecule type" value="Genomic_DNA"/>
</dbReference>
<feature type="domain" description="PCI" evidence="6">
    <location>
        <begin position="183"/>
        <end position="342"/>
    </location>
</feature>
<evidence type="ECO:0000256" key="1">
    <source>
        <dbReference type="ARBA" id="ARBA00008482"/>
    </source>
</evidence>
<reference evidence="7 8" key="1">
    <citation type="submission" date="2024-02" db="EMBL/GenBank/DDBJ databases">
        <title>Chromosome-scale genome assembly of the rough periwinkle Littorina saxatilis.</title>
        <authorList>
            <person name="De Jode A."/>
            <person name="Faria R."/>
            <person name="Formenti G."/>
            <person name="Sims Y."/>
            <person name="Smith T.P."/>
            <person name="Tracey A."/>
            <person name="Wood J.M.D."/>
            <person name="Zagrodzka Z.B."/>
            <person name="Johannesson K."/>
            <person name="Butlin R.K."/>
            <person name="Leder E.H."/>
        </authorList>
    </citation>
    <scope>NUCLEOTIDE SEQUENCE [LARGE SCALE GENOMIC DNA]</scope>
    <source>
        <strain evidence="7">Snail1</strain>
        <tissue evidence="7">Muscle</tissue>
    </source>
</reference>
<comment type="caution">
    <text evidence="7">The sequence shown here is derived from an EMBL/GenBank/DDBJ whole genome shotgun (WGS) entry which is preliminary data.</text>
</comment>
<protein>
    <recommendedName>
        <fullName evidence="5">Eukaryotic translation initiation factor 3 subunit M</fullName>
        <shortName evidence="5">eIF3m</shortName>
    </recommendedName>
</protein>
<evidence type="ECO:0000313" key="7">
    <source>
        <dbReference type="EMBL" id="KAK7098489.1"/>
    </source>
</evidence>
<organism evidence="7 8">
    <name type="scientific">Littorina saxatilis</name>
    <dbReference type="NCBI Taxonomy" id="31220"/>
    <lineage>
        <taxon>Eukaryota</taxon>
        <taxon>Metazoa</taxon>
        <taxon>Spiralia</taxon>
        <taxon>Lophotrochozoa</taxon>
        <taxon>Mollusca</taxon>
        <taxon>Gastropoda</taxon>
        <taxon>Caenogastropoda</taxon>
        <taxon>Littorinimorpha</taxon>
        <taxon>Littorinoidea</taxon>
        <taxon>Littorinidae</taxon>
        <taxon>Littorina</taxon>
    </lineage>
</organism>
<proteinExistence type="inferred from homology"/>
<accession>A0AAN9B4G9</accession>
<dbReference type="InterPro" id="IPR000717">
    <property type="entry name" value="PCI_dom"/>
</dbReference>
<comment type="similarity">
    <text evidence="5">Belongs to the eIF-3 subunit M family.</text>
</comment>
<keyword evidence="2 5" id="KW-0963">Cytoplasm</keyword>
<dbReference type="PANTHER" id="PTHR15350:SF2">
    <property type="entry name" value="EUKARYOTIC TRANSLATION INITIATION FACTOR 3 SUBUNIT M"/>
    <property type="match status" value="1"/>
</dbReference>
<evidence type="ECO:0000256" key="4">
    <source>
        <dbReference type="ARBA" id="ARBA00022917"/>
    </source>
</evidence>
<dbReference type="HAMAP" id="MF_03012">
    <property type="entry name" value="eIF3m"/>
    <property type="match status" value="1"/>
</dbReference>
<comment type="subcellular location">
    <subcellularLocation>
        <location evidence="5">Cytoplasm</location>
    </subcellularLocation>
</comment>
<dbReference type="SMART" id="SM00088">
    <property type="entry name" value="PINT"/>
    <property type="match status" value="1"/>
</dbReference>
<dbReference type="GO" id="GO:0016282">
    <property type="term" value="C:eukaryotic 43S preinitiation complex"/>
    <property type="evidence" value="ECO:0007669"/>
    <property type="project" value="UniProtKB-UniRule"/>
</dbReference>
<comment type="subunit">
    <text evidence="5">Component of the eukaryotic translation initiation factor 3 (eIF-3) complex.</text>
</comment>
<comment type="similarity">
    <text evidence="1">Belongs to the CSN7/EIF3M family. CSN7 subfamily.</text>
</comment>
<evidence type="ECO:0000256" key="2">
    <source>
        <dbReference type="ARBA" id="ARBA00022490"/>
    </source>
</evidence>
<keyword evidence="8" id="KW-1185">Reference proteome</keyword>
<sequence length="391" mass="43941">MSNPVFIDIAVPDQTLELRGYLKSLGAEISEENADSGILTDLKNIVEASSICWKEINNESDIEMVFNGIITLILVVPEADAESVVTLFCEKVGKAPSGDKKASSRLRMLNNLFDNLDAGSRNRAVVLTSMVRLAGQTDLLSMVPTDVDKIRTWNTKWELSTAKLQNLYRTLYDALVECKASEQATKVMIELLGTYTEDNASQARDDAHKCIVTCLADPNTFLMDHLLALKPVKFLEGELIHDLLSIFVSGKLSQYQLFYKNNTDFVQSLGLNHESNMRKMRLLTFMQMAESRKEMDFALIQEELLLGPQAVEEFVIDVLKTKAVNATIDQIQKKVVVLKTTHRTFSKHHWQQIRQRLAECDKNLSTVEAQLGTLANIKIQQQQIMATPAQS</sequence>
<dbReference type="GO" id="GO:0033290">
    <property type="term" value="C:eukaryotic 48S preinitiation complex"/>
    <property type="evidence" value="ECO:0007669"/>
    <property type="project" value="UniProtKB-UniRule"/>
</dbReference>
<dbReference type="GO" id="GO:0071541">
    <property type="term" value="C:eukaryotic translation initiation factor 3 complex, eIF3m"/>
    <property type="evidence" value="ECO:0007669"/>
    <property type="project" value="UniProtKB-UniRule"/>
</dbReference>
<dbReference type="PROSITE" id="PS50250">
    <property type="entry name" value="PCI"/>
    <property type="match status" value="1"/>
</dbReference>
<evidence type="ECO:0000256" key="3">
    <source>
        <dbReference type="ARBA" id="ARBA00022540"/>
    </source>
</evidence>
<name>A0AAN9B4G9_9CAEN</name>